<keyword evidence="5" id="KW-1185">Reference proteome</keyword>
<evidence type="ECO:0000256" key="2">
    <source>
        <dbReference type="SAM" id="MobiDB-lite"/>
    </source>
</evidence>
<gene>
    <name evidence="4" type="ORF">FJN17_34045</name>
</gene>
<reference evidence="4 5" key="2">
    <citation type="journal article" date="2020" name="Int. J. Syst. Evol. Microbiol.">
        <title>Description and complete genome sequences of Bradyrhizobium symbiodeficiens sp. nov., a non-symbiotic bacterium associated with legumes native to Canada.</title>
        <authorList>
            <person name="Bromfield E.S.P."/>
            <person name="Cloutier S."/>
            <person name="Nguyen H.D.T."/>
        </authorList>
    </citation>
    <scope>NUCLEOTIDE SEQUENCE [LARGE SCALE GENOMIC DNA]</scope>
    <source>
        <strain evidence="4 5">65S1MB</strain>
    </source>
</reference>
<protein>
    <submittedName>
        <fullName evidence="4">LysR substrate-binding domain-containing protein</fullName>
    </submittedName>
</protein>
<accession>A0ABZ2F1J9</accession>
<sequence length="194" mass="21203">MAGCSTVTSTTSLKLSKREAFLRPCGQSTSPSPRSVSKSPNSKPRSASRFSKEAREEFGQPAGERLYEEASSLLRRFENLSSLVRSSIGEVEGLVSLGMPASLSTTMVGPFIEACKASYPRVTLKFVDGGSEFLREEVERGQSDLALAYEDEFFPVVLRQPSWSGVAGLRAVDRRLLRGRGRRPEGRAGRQAKP</sequence>
<feature type="domain" description="LysR substrate-binding" evidence="3">
    <location>
        <begin position="90"/>
        <end position="152"/>
    </location>
</feature>
<dbReference type="InterPro" id="IPR005119">
    <property type="entry name" value="LysR_subst-bd"/>
</dbReference>
<evidence type="ECO:0000313" key="4">
    <source>
        <dbReference type="EMBL" id="WWE88557.1"/>
    </source>
</evidence>
<dbReference type="Pfam" id="PF03466">
    <property type="entry name" value="LysR_substrate"/>
    <property type="match status" value="1"/>
</dbReference>
<dbReference type="EMBL" id="CP041090">
    <property type="protein sequence ID" value="WWE88557.1"/>
    <property type="molecule type" value="Genomic_DNA"/>
</dbReference>
<organism evidence="4 5">
    <name type="scientific">Bradyrhizobium symbiodeficiens</name>
    <dbReference type="NCBI Taxonomy" id="1404367"/>
    <lineage>
        <taxon>Bacteria</taxon>
        <taxon>Pseudomonadati</taxon>
        <taxon>Pseudomonadota</taxon>
        <taxon>Alphaproteobacteria</taxon>
        <taxon>Hyphomicrobiales</taxon>
        <taxon>Nitrobacteraceae</taxon>
        <taxon>Bradyrhizobium</taxon>
    </lineage>
</organism>
<dbReference type="Gene3D" id="3.40.190.10">
    <property type="entry name" value="Periplasmic binding protein-like II"/>
    <property type="match status" value="1"/>
</dbReference>
<keyword evidence="1" id="KW-0010">Activator</keyword>
<reference evidence="5" key="1">
    <citation type="submission" date="2019-06" db="EMBL/GenBank/DDBJ databases">
        <title>Whole-Genome Sequence of Bradyrhizobium sp. 3 Strain 65S1MB.</title>
        <authorList>
            <person name="Bromfield E.S.P."/>
            <person name="Cloutier S."/>
            <person name="Nguyen H.D.T."/>
        </authorList>
    </citation>
    <scope>NUCLEOTIDE SEQUENCE [LARGE SCALE GENOMIC DNA]</scope>
    <source>
        <strain evidence="5">65S1MB</strain>
    </source>
</reference>
<feature type="region of interest" description="Disordered" evidence="2">
    <location>
        <begin position="22"/>
        <end position="62"/>
    </location>
</feature>
<dbReference type="PANTHER" id="PTHR30293">
    <property type="entry name" value="TRANSCRIPTIONAL REGULATORY PROTEIN NAC-RELATED"/>
    <property type="match status" value="1"/>
</dbReference>
<feature type="compositionally biased region" description="Low complexity" evidence="2">
    <location>
        <begin position="28"/>
        <end position="45"/>
    </location>
</feature>
<evidence type="ECO:0000313" key="5">
    <source>
        <dbReference type="Proteomes" id="UP000319298"/>
    </source>
</evidence>
<proteinExistence type="predicted"/>
<evidence type="ECO:0000259" key="3">
    <source>
        <dbReference type="Pfam" id="PF03466"/>
    </source>
</evidence>
<evidence type="ECO:0000256" key="1">
    <source>
        <dbReference type="ARBA" id="ARBA00023159"/>
    </source>
</evidence>
<dbReference type="SUPFAM" id="SSF53850">
    <property type="entry name" value="Periplasmic binding protein-like II"/>
    <property type="match status" value="1"/>
</dbReference>
<name>A0ABZ2F1J9_9BRAD</name>
<dbReference type="Proteomes" id="UP000319298">
    <property type="component" value="Chromosome"/>
</dbReference>
<dbReference type="PANTHER" id="PTHR30293:SF0">
    <property type="entry name" value="NITROGEN ASSIMILATION REGULATORY PROTEIN NAC"/>
    <property type="match status" value="1"/>
</dbReference>